<dbReference type="InterPro" id="IPR004682">
    <property type="entry name" value="TRAP_DctP"/>
</dbReference>
<organism evidence="5 6">
    <name type="scientific">Aeromonas enteropelogenes</name>
    <name type="common">Aeromonas trota</name>
    <dbReference type="NCBI Taxonomy" id="29489"/>
    <lineage>
        <taxon>Bacteria</taxon>
        <taxon>Pseudomonadati</taxon>
        <taxon>Pseudomonadota</taxon>
        <taxon>Gammaproteobacteria</taxon>
        <taxon>Aeromonadales</taxon>
        <taxon>Aeromonadaceae</taxon>
        <taxon>Aeromonas</taxon>
    </lineage>
</organism>
<dbReference type="GO" id="GO:0055085">
    <property type="term" value="P:transmembrane transport"/>
    <property type="evidence" value="ECO:0007669"/>
    <property type="project" value="InterPro"/>
</dbReference>
<evidence type="ECO:0000256" key="3">
    <source>
        <dbReference type="ARBA" id="ARBA00022729"/>
    </source>
</evidence>
<comment type="similarity">
    <text evidence="1">Belongs to the bacterial solute-binding protein 7 family.</text>
</comment>
<dbReference type="Gene3D" id="3.40.190.170">
    <property type="entry name" value="Bacterial extracellular solute-binding protein, family 7"/>
    <property type="match status" value="1"/>
</dbReference>
<dbReference type="Pfam" id="PF03480">
    <property type="entry name" value="DctP"/>
    <property type="match status" value="1"/>
</dbReference>
<dbReference type="PIRSF" id="PIRSF006470">
    <property type="entry name" value="DctB"/>
    <property type="match status" value="1"/>
</dbReference>
<evidence type="ECO:0000256" key="4">
    <source>
        <dbReference type="SAM" id="SignalP"/>
    </source>
</evidence>
<dbReference type="InterPro" id="IPR018389">
    <property type="entry name" value="DctP_fam"/>
</dbReference>
<dbReference type="PANTHER" id="PTHR33376">
    <property type="match status" value="1"/>
</dbReference>
<dbReference type="GO" id="GO:0015740">
    <property type="term" value="P:C4-dicarboxylate transport"/>
    <property type="evidence" value="ECO:0007669"/>
    <property type="project" value="TreeGrafter"/>
</dbReference>
<dbReference type="NCBIfam" id="NF037995">
    <property type="entry name" value="TRAP_S1"/>
    <property type="match status" value="1"/>
</dbReference>
<reference evidence="5 6" key="1">
    <citation type="submission" date="2016-02" db="EMBL/GenBank/DDBJ databases">
        <title>Draft genome sequence of Aeromonas trota strain 1999lcr isolated from cerebrospinal fluid (CSF).</title>
        <authorList>
            <person name="Dallagassa C.B."/>
            <person name="Prediger K.C."/>
            <person name="Weiss V.A."/>
            <person name="Assis F.E."/>
            <person name="Baura V."/>
            <person name="Cruz L.M."/>
            <person name="Souza E.M."/>
            <person name="Pedrosa F.O."/>
            <person name="Fadel-Picheth C.M."/>
        </authorList>
    </citation>
    <scope>NUCLEOTIDE SEQUENCE [LARGE SCALE GENOMIC DNA]</scope>
    <source>
        <strain evidence="5 6">1999lcr</strain>
    </source>
</reference>
<dbReference type="PANTHER" id="PTHR33376:SF7">
    <property type="entry name" value="C4-DICARBOXYLATE-BINDING PROTEIN DCTB"/>
    <property type="match status" value="1"/>
</dbReference>
<dbReference type="CDD" id="cd13674">
    <property type="entry name" value="PBP2_TRAP_SBP_like_1"/>
    <property type="match status" value="1"/>
</dbReference>
<dbReference type="FunFam" id="3.40.190.170:FF:000001">
    <property type="entry name" value="TRAP dicarboxylate transporter, DctP subunit"/>
    <property type="match status" value="1"/>
</dbReference>
<keyword evidence="2" id="KW-0813">Transport</keyword>
<dbReference type="InterPro" id="IPR038404">
    <property type="entry name" value="TRAP_DctP_sf"/>
</dbReference>
<protein>
    <submittedName>
        <fullName evidence="5">C4-dicarboxylate ABC transporter</fullName>
    </submittedName>
</protein>
<keyword evidence="3 4" id="KW-0732">Signal</keyword>
<evidence type="ECO:0000256" key="1">
    <source>
        <dbReference type="ARBA" id="ARBA00009023"/>
    </source>
</evidence>
<gene>
    <name evidence="5" type="ORF">LCR_15430</name>
</gene>
<dbReference type="Proteomes" id="UP000078435">
    <property type="component" value="Unassembled WGS sequence"/>
</dbReference>
<proteinExistence type="inferred from homology"/>
<comment type="caution">
    <text evidence="5">The sequence shown here is derived from an EMBL/GenBank/DDBJ whole genome shotgun (WGS) entry which is preliminary data.</text>
</comment>
<feature type="chain" id="PRO_5008042885" evidence="4">
    <location>
        <begin position="27"/>
        <end position="332"/>
    </location>
</feature>
<dbReference type="NCBIfam" id="TIGR00787">
    <property type="entry name" value="dctP"/>
    <property type="match status" value="1"/>
</dbReference>
<name>A0A175VGZ4_AEREN</name>
<dbReference type="GO" id="GO:0030288">
    <property type="term" value="C:outer membrane-bounded periplasmic space"/>
    <property type="evidence" value="ECO:0007669"/>
    <property type="project" value="InterPro"/>
</dbReference>
<dbReference type="AlphaFoldDB" id="A0A175VGZ4"/>
<evidence type="ECO:0000313" key="5">
    <source>
        <dbReference type="EMBL" id="KXU79985.1"/>
    </source>
</evidence>
<dbReference type="EMBL" id="JMGO02000005">
    <property type="protein sequence ID" value="KXU79985.1"/>
    <property type="molecule type" value="Genomic_DNA"/>
</dbReference>
<sequence>MTTMTLKLRALTAAFTLALGLSSAFAAPVELKFSHVVAENTPKGQMAIHFKQLVDERLKGQVEVKVYPNSQLFGDGKELEAMMLGDVQMIAPSLSKFQKFTDQLQIFDLPFLFDDMAAVDRFQQGKEGQAMLGSLEKYGLIGLGYLHNGMKQLSASQPLKTPADAKGKKFRIQTSDVLAAQFEAIDAVPVKKPFAEVFTLLQTKAIDGQENTWSNIYSQKFFEVQPYITETNHGVLDYLIVTNADFWNGLPEQVRNELKRALDESVAFGNEIAAAKDGEDKAAIFASGKSQLVTLTDAERNQWVESMKPVWKQFEDTIGKELIDAAVAANQP</sequence>
<evidence type="ECO:0000313" key="6">
    <source>
        <dbReference type="Proteomes" id="UP000078435"/>
    </source>
</evidence>
<evidence type="ECO:0000256" key="2">
    <source>
        <dbReference type="ARBA" id="ARBA00022448"/>
    </source>
</evidence>
<feature type="signal peptide" evidence="4">
    <location>
        <begin position="1"/>
        <end position="26"/>
    </location>
</feature>
<accession>A0A175VGZ4</accession>